<evidence type="ECO:0000259" key="5">
    <source>
        <dbReference type="PROSITE" id="PS52009"/>
    </source>
</evidence>
<dbReference type="AlphaFoldDB" id="A0A2A9F7F2"/>
<dbReference type="InterPro" id="IPR015882">
    <property type="entry name" value="HEX_bac_N"/>
</dbReference>
<dbReference type="InterPro" id="IPR051822">
    <property type="entry name" value="Glycosyl_Hydrolase_84"/>
</dbReference>
<proteinExistence type="inferred from homology"/>
<dbReference type="RefSeq" id="WP_245914475.1">
    <property type="nucleotide sequence ID" value="NZ_JBIAKZ010000008.1"/>
</dbReference>
<dbReference type="InterPro" id="IPR011496">
    <property type="entry name" value="O-GlcNAcase_cat"/>
</dbReference>
<feature type="chain" id="PRO_5013400921" evidence="4">
    <location>
        <begin position="31"/>
        <end position="644"/>
    </location>
</feature>
<protein>
    <submittedName>
        <fullName evidence="6">Hyaluronoglucosaminidase</fullName>
    </submittedName>
</protein>
<dbReference type="PROSITE" id="PS52009">
    <property type="entry name" value="GH84"/>
    <property type="match status" value="1"/>
</dbReference>
<reference evidence="6 7" key="1">
    <citation type="submission" date="2017-10" db="EMBL/GenBank/DDBJ databases">
        <title>Sequencing the genomes of 1000 actinobacteria strains.</title>
        <authorList>
            <person name="Klenk H.-P."/>
        </authorList>
    </citation>
    <scope>NUCLEOTIDE SEQUENCE [LARGE SCALE GENOMIC DNA]</scope>
    <source>
        <strain evidence="6 7">DSM 46092</strain>
    </source>
</reference>
<dbReference type="GO" id="GO:1901135">
    <property type="term" value="P:carbohydrate derivative metabolic process"/>
    <property type="evidence" value="ECO:0007669"/>
    <property type="project" value="UniProtKB-ARBA"/>
</dbReference>
<evidence type="ECO:0000313" key="7">
    <source>
        <dbReference type="Proteomes" id="UP000243542"/>
    </source>
</evidence>
<evidence type="ECO:0000256" key="4">
    <source>
        <dbReference type="SAM" id="SignalP"/>
    </source>
</evidence>
<dbReference type="InterPro" id="IPR017853">
    <property type="entry name" value="GH"/>
</dbReference>
<organism evidence="6 7">
    <name type="scientific">Amycolatopsis sulphurea</name>
    <dbReference type="NCBI Taxonomy" id="76022"/>
    <lineage>
        <taxon>Bacteria</taxon>
        <taxon>Bacillati</taxon>
        <taxon>Actinomycetota</taxon>
        <taxon>Actinomycetes</taxon>
        <taxon>Pseudonocardiales</taxon>
        <taxon>Pseudonocardiaceae</taxon>
        <taxon>Amycolatopsis</taxon>
    </lineage>
</organism>
<feature type="domain" description="GH84" evidence="5">
    <location>
        <begin position="173"/>
        <end position="456"/>
    </location>
</feature>
<dbReference type="SUPFAM" id="SSF55545">
    <property type="entry name" value="beta-N-acetylhexosaminidase-like domain"/>
    <property type="match status" value="1"/>
</dbReference>
<name>A0A2A9F7F2_9PSEU</name>
<comment type="similarity">
    <text evidence="3">Belongs to the glycosyl hydrolase 84 family.</text>
</comment>
<evidence type="ECO:0000313" key="6">
    <source>
        <dbReference type="EMBL" id="PFG46462.1"/>
    </source>
</evidence>
<feature type="signal peptide" evidence="4">
    <location>
        <begin position="1"/>
        <end position="30"/>
    </location>
</feature>
<sequence length="644" mass="68903">MTPPGRVRLALTAVAGALAAMLALSRPAVAAPGDVPVVSPTPQQISRQPGEVPIPATAVLVVDQTTDAAAKDLLAAQLKQHGVRRISVIDPSAAQQQPGVLLVRLGGPSFSGEVPSQAEGYALTVSRLSGILIGGRDGSGQYYGVQTLRQLFVRSGGGWAVRGVQVRDWPNMALRGSIEGFYGPPWPTEARLHQIEFLGETKANTYIYSPKDDAYLRARWRDPYPQKELTTLRQLVSSATAHHVKFTYALSPGVSICFSSAADVAAVKAKFQSVYDLGVRSFSMPFDDISYTRWNCDGDRTAYGAPGQAAAGKAQVTLLNRITSDFVKTHDGVRPLQTVPTEYGDLKASPYKTELREHLDPSVVIQWTGTAVVPPSVTNDQARQVSTLYGRKVFLWDNYPVNDYGEAAGRIMLAPYDHRDAGLSQYLDGIVSNPMNQEAASQIAEFGVADFSWNDAAYSAEQSWPRALARIAGGDPNATAAVTVFADLEHYGPSSAPQPWQPQAPVLAAKTADFWQRWNAGDHNALAELRPYAEKIRDAPQTIRAGPVDRAFVADTGPWLDASALWGKAMVTRLDALAAAAGGDAEKARQLTATGDTQVGQAQAVKTGNTNAWGVRPALVGDGVLDTFLVKVRDAAAGTAKSEA</sequence>
<dbReference type="Pfam" id="PF02838">
    <property type="entry name" value="Glyco_hydro_20b"/>
    <property type="match status" value="1"/>
</dbReference>
<accession>A0A2A9F7F2</accession>
<keyword evidence="4" id="KW-0732">Signal</keyword>
<dbReference type="PANTHER" id="PTHR13170">
    <property type="entry name" value="O-GLCNACASE"/>
    <property type="match status" value="1"/>
</dbReference>
<dbReference type="Gene3D" id="3.30.379.10">
    <property type="entry name" value="Chitobiase/beta-hexosaminidase domain 2-like"/>
    <property type="match status" value="1"/>
</dbReference>
<dbReference type="Proteomes" id="UP000243542">
    <property type="component" value="Unassembled WGS sequence"/>
</dbReference>
<dbReference type="EMBL" id="PDJK01000002">
    <property type="protein sequence ID" value="PFG46462.1"/>
    <property type="molecule type" value="Genomic_DNA"/>
</dbReference>
<gene>
    <name evidence="6" type="ORF">ATK36_1440</name>
</gene>
<feature type="active site" description="Proton donor" evidence="3">
    <location>
        <position position="288"/>
    </location>
</feature>
<keyword evidence="7" id="KW-1185">Reference proteome</keyword>
<keyword evidence="1 3" id="KW-0378">Hydrolase</keyword>
<evidence type="ECO:0000256" key="3">
    <source>
        <dbReference type="PROSITE-ProRule" id="PRU01353"/>
    </source>
</evidence>
<dbReference type="GO" id="GO:0015929">
    <property type="term" value="F:hexosaminidase activity"/>
    <property type="evidence" value="ECO:0007669"/>
    <property type="project" value="UniProtKB-ARBA"/>
</dbReference>
<evidence type="ECO:0000256" key="1">
    <source>
        <dbReference type="ARBA" id="ARBA00022801"/>
    </source>
</evidence>
<dbReference type="GO" id="GO:0005975">
    <property type="term" value="P:carbohydrate metabolic process"/>
    <property type="evidence" value="ECO:0007669"/>
    <property type="project" value="UniProtKB-ARBA"/>
</dbReference>
<dbReference type="Gene3D" id="3.20.20.80">
    <property type="entry name" value="Glycosidases"/>
    <property type="match status" value="1"/>
</dbReference>
<dbReference type="Pfam" id="PF07555">
    <property type="entry name" value="NAGidase"/>
    <property type="match status" value="1"/>
</dbReference>
<dbReference type="PANTHER" id="PTHR13170:SF16">
    <property type="entry name" value="PROTEIN O-GLCNACASE"/>
    <property type="match status" value="1"/>
</dbReference>
<keyword evidence="2 3" id="KW-0326">Glycosidase</keyword>
<dbReference type="SUPFAM" id="SSF51445">
    <property type="entry name" value="(Trans)glycosidases"/>
    <property type="match status" value="1"/>
</dbReference>
<dbReference type="InterPro" id="IPR029018">
    <property type="entry name" value="Hex-like_dom2"/>
</dbReference>
<dbReference type="Gene3D" id="1.20.58.460">
    <property type="entry name" value="Hyaluronidase post-catalytic domain-like"/>
    <property type="match status" value="1"/>
</dbReference>
<comment type="caution">
    <text evidence="6">The sequence shown here is derived from an EMBL/GenBank/DDBJ whole genome shotgun (WGS) entry which is preliminary data.</text>
</comment>
<evidence type="ECO:0000256" key="2">
    <source>
        <dbReference type="ARBA" id="ARBA00023295"/>
    </source>
</evidence>